<sequence>MPRDDAHRRGRSVEVKPLHSRHSSYPNSMSASHKAFKAVVIPRMSSRQWIALGLGAFFALILLSQAIGPKSSPWRISDEAFTFPSQGVVARPNEDVSLDLSQVLVGPPTKHFRDNLRNETRYLTSWLSAGFTNDVMTLGNLIYLAMITNRIPILPPVDSYIGKRPNPMPFSAIFDLPRLRRALNIPVLEWQEVKDPRSEETDILGCWNIFEVDDMRASGPRESRNPISLVLDISYTRAPTSVKLIPGFIHDAHSSFWALAPLAFPDMRAKALASPEVVTTPGVRTGTSTPPDEQLLCFDYLFYVSADVPFEYDRDVYPSWHAVQRHFRWTSEVEKLGGEYLRRVLNVTEHDPIPLHITIHARHGDFKNWCNELDPQDCFAPLSVFAVRIAEIQKELLERKGVHVEHVIVTSDEEDEKWWDKVKAMGWLRIDHAKERTAETHGEWYPVILDAYVQSAGLGFVGTDRSTFSTVARRRVQDWHDGAVRTVRWGRPDADTH</sequence>
<organism evidence="6 7">
    <name type="scientific">Somion occarium</name>
    <dbReference type="NCBI Taxonomy" id="3059160"/>
    <lineage>
        <taxon>Eukaryota</taxon>
        <taxon>Fungi</taxon>
        <taxon>Dikarya</taxon>
        <taxon>Basidiomycota</taxon>
        <taxon>Agaricomycotina</taxon>
        <taxon>Agaricomycetes</taxon>
        <taxon>Polyporales</taxon>
        <taxon>Cerrenaceae</taxon>
        <taxon>Somion</taxon>
    </lineage>
</organism>
<feature type="region of interest" description="Disordered" evidence="4">
    <location>
        <begin position="1"/>
        <end position="29"/>
    </location>
</feature>
<dbReference type="CDD" id="cd11296">
    <property type="entry name" value="O-FucT_like"/>
    <property type="match status" value="1"/>
</dbReference>
<keyword evidence="5" id="KW-0472">Membrane</keyword>
<dbReference type="EMBL" id="OZ037944">
    <property type="protein sequence ID" value="CAL1697224.1"/>
    <property type="molecule type" value="Genomic_DNA"/>
</dbReference>
<feature type="compositionally biased region" description="Basic and acidic residues" evidence="4">
    <location>
        <begin position="1"/>
        <end position="17"/>
    </location>
</feature>
<reference evidence="7" key="1">
    <citation type="submission" date="2024-04" db="EMBL/GenBank/DDBJ databases">
        <authorList>
            <person name="Shaw F."/>
            <person name="Minotto A."/>
        </authorList>
    </citation>
    <scope>NUCLEOTIDE SEQUENCE [LARGE SCALE GENOMIC DNA]</scope>
</reference>
<feature type="transmembrane region" description="Helical" evidence="5">
    <location>
        <begin position="49"/>
        <end position="67"/>
    </location>
</feature>
<evidence type="ECO:0008006" key="8">
    <source>
        <dbReference type="Google" id="ProtNLM"/>
    </source>
</evidence>
<keyword evidence="1" id="KW-0808">Transferase</keyword>
<keyword evidence="5" id="KW-1133">Transmembrane helix</keyword>
<dbReference type="InterPro" id="IPR019378">
    <property type="entry name" value="GDP-Fuc_O-FucTrfase"/>
</dbReference>
<evidence type="ECO:0000313" key="6">
    <source>
        <dbReference type="EMBL" id="CAL1697224.1"/>
    </source>
</evidence>
<evidence type="ECO:0000256" key="4">
    <source>
        <dbReference type="SAM" id="MobiDB-lite"/>
    </source>
</evidence>
<dbReference type="Gene3D" id="3.40.50.11350">
    <property type="match status" value="1"/>
</dbReference>
<evidence type="ECO:0000256" key="5">
    <source>
        <dbReference type="SAM" id="Phobius"/>
    </source>
</evidence>
<keyword evidence="7" id="KW-1185">Reference proteome</keyword>
<evidence type="ECO:0000256" key="3">
    <source>
        <dbReference type="ARBA" id="ARBA00023277"/>
    </source>
</evidence>
<dbReference type="Proteomes" id="UP001497453">
    <property type="component" value="Chromosome 1"/>
</dbReference>
<protein>
    <recommendedName>
        <fullName evidence="8">Proteophosphoglycan 5</fullName>
    </recommendedName>
</protein>
<keyword evidence="3" id="KW-0119">Carbohydrate metabolism</keyword>
<keyword evidence="2" id="KW-0294">Fucose metabolism</keyword>
<dbReference type="Pfam" id="PF10250">
    <property type="entry name" value="O-FucT"/>
    <property type="match status" value="1"/>
</dbReference>
<evidence type="ECO:0000313" key="7">
    <source>
        <dbReference type="Proteomes" id="UP001497453"/>
    </source>
</evidence>
<proteinExistence type="predicted"/>
<name>A0ABP1CRP8_9APHY</name>
<accession>A0ABP1CRP8</accession>
<keyword evidence="5" id="KW-0812">Transmembrane</keyword>
<evidence type="ECO:0000256" key="1">
    <source>
        <dbReference type="ARBA" id="ARBA00022679"/>
    </source>
</evidence>
<gene>
    <name evidence="6" type="ORF">GFSPODELE1_LOCUS1549</name>
</gene>
<evidence type="ECO:0000256" key="2">
    <source>
        <dbReference type="ARBA" id="ARBA00023253"/>
    </source>
</evidence>